<evidence type="ECO:0008006" key="5">
    <source>
        <dbReference type="Google" id="ProtNLM"/>
    </source>
</evidence>
<name>A0A3Q8X562_9BACL</name>
<dbReference type="EMBL" id="CP034437">
    <property type="protein sequence ID" value="AZN40306.1"/>
    <property type="molecule type" value="Genomic_DNA"/>
</dbReference>
<gene>
    <name evidence="3" type="ORF">EJC50_12115</name>
</gene>
<dbReference type="SUPFAM" id="SSF53850">
    <property type="entry name" value="Periplasmic binding protein-like II"/>
    <property type="match status" value="1"/>
</dbReference>
<evidence type="ECO:0000256" key="2">
    <source>
        <dbReference type="SAM" id="SignalP"/>
    </source>
</evidence>
<proteinExistence type="predicted"/>
<dbReference type="Proteomes" id="UP000272528">
    <property type="component" value="Chromosome"/>
</dbReference>
<dbReference type="RefSeq" id="WP_126015537.1">
    <property type="nucleotide sequence ID" value="NZ_CP034437.1"/>
</dbReference>
<evidence type="ECO:0000256" key="1">
    <source>
        <dbReference type="SAM" id="MobiDB-lite"/>
    </source>
</evidence>
<feature type="signal peptide" evidence="2">
    <location>
        <begin position="1"/>
        <end position="22"/>
    </location>
</feature>
<organism evidence="3 4">
    <name type="scientific">Paenibacillus albus</name>
    <dbReference type="NCBI Taxonomy" id="2495582"/>
    <lineage>
        <taxon>Bacteria</taxon>
        <taxon>Bacillati</taxon>
        <taxon>Bacillota</taxon>
        <taxon>Bacilli</taxon>
        <taxon>Bacillales</taxon>
        <taxon>Paenibacillaceae</taxon>
        <taxon>Paenibacillus</taxon>
    </lineage>
</organism>
<keyword evidence="2" id="KW-0732">Signal</keyword>
<feature type="region of interest" description="Disordered" evidence="1">
    <location>
        <begin position="32"/>
        <end position="66"/>
    </location>
</feature>
<feature type="chain" id="PRO_5038793902" description="Extracellular solute-binding protein" evidence="2">
    <location>
        <begin position="23"/>
        <end position="578"/>
    </location>
</feature>
<dbReference type="KEGG" id="palb:EJC50_12115"/>
<dbReference type="OrthoDB" id="353914at2"/>
<dbReference type="AlphaFoldDB" id="A0A3Q8X562"/>
<evidence type="ECO:0000313" key="4">
    <source>
        <dbReference type="Proteomes" id="UP000272528"/>
    </source>
</evidence>
<sequence length="578" mass="65186">MKKRKSLVVLLGMTLAMSSLLGACSSNNSNNGANNTTNAAEGTNNSAGDNKAAASNNSSTGTDNTAAAADQKLDPIKVDWYVDLSWWKYNGDLGKDKFSTFVRDKFGLDLNFITPATDDGQKLAAMLASSSLPDIITYEGWKDDPGYKLYKSGNLAPMDELIAKYAPEFKPYQDVADWYRQSDGHFYGLPNYAYSKNELKPGERLEPNSGFTLRKDIMEKLGNPDISTADKFMTVLERVKNEIKTYDGKPIVPLQLYEFSDQGNGSVNWLQQYFATPFESPDGKYLDVRFQEKYWEGVKFLNEAYRKGLISQDNFTDKRDQINEKVASGRVFSMLTASQDFNDQFKTLFNADNNAEFQAFALRNYNGDDPYLQDLRGYGWLLTSVNKNSKAADRITKLIAYLNSKEGQDLVAFGWEGETYTKNANGTYTMTPEYKAGESSGESAKKYGIGFNLQQDWLTIKDLYAKPTEPVDIYLADMKKPLVQYSYDFNAATPKFDPENPQYNEMTELRTKLNLLWGRLLPKMILAGSEDKAKQTYDDAVAQMKKAGWDKLDAFNQEMYQATKKRLGVEFGWPGNIK</sequence>
<keyword evidence="4" id="KW-1185">Reference proteome</keyword>
<feature type="compositionally biased region" description="Low complexity" evidence="1">
    <location>
        <begin position="32"/>
        <end position="48"/>
    </location>
</feature>
<evidence type="ECO:0000313" key="3">
    <source>
        <dbReference type="EMBL" id="AZN40306.1"/>
    </source>
</evidence>
<accession>A0A3Q8X562</accession>
<feature type="compositionally biased region" description="Polar residues" evidence="1">
    <location>
        <begin position="53"/>
        <end position="65"/>
    </location>
</feature>
<dbReference type="Gene3D" id="3.40.190.10">
    <property type="entry name" value="Periplasmic binding protein-like II"/>
    <property type="match status" value="2"/>
</dbReference>
<reference evidence="4" key="1">
    <citation type="submission" date="2018-12" db="EMBL/GenBank/DDBJ databases">
        <title>Genome sequence of Peanibacillus sp.</title>
        <authorList>
            <person name="Subramani G."/>
            <person name="Srinivasan S."/>
            <person name="Kim M.K."/>
        </authorList>
    </citation>
    <scope>NUCLEOTIDE SEQUENCE [LARGE SCALE GENOMIC DNA]</scope>
    <source>
        <strain evidence="4">18JY67-1</strain>
    </source>
</reference>
<dbReference type="PROSITE" id="PS51257">
    <property type="entry name" value="PROKAR_LIPOPROTEIN"/>
    <property type="match status" value="1"/>
</dbReference>
<protein>
    <recommendedName>
        <fullName evidence="5">Extracellular solute-binding protein</fullName>
    </recommendedName>
</protein>